<feature type="domain" description="Neurotransmitter-gated ion-channel ligand-binding" evidence="2">
    <location>
        <begin position="278"/>
        <end position="328"/>
    </location>
</feature>
<dbReference type="GO" id="GO:0004888">
    <property type="term" value="F:transmembrane signaling receptor activity"/>
    <property type="evidence" value="ECO:0007669"/>
    <property type="project" value="InterPro"/>
</dbReference>
<dbReference type="Pfam" id="PF02931">
    <property type="entry name" value="Neur_chan_LBD"/>
    <property type="match status" value="2"/>
</dbReference>
<dbReference type="Gene3D" id="2.70.170.10">
    <property type="entry name" value="Neurotransmitter-gated ion-channel ligand-binding domain"/>
    <property type="match status" value="2"/>
</dbReference>
<dbReference type="GO" id="GO:0005230">
    <property type="term" value="F:extracellular ligand-gated monoatomic ion channel activity"/>
    <property type="evidence" value="ECO:0007669"/>
    <property type="project" value="InterPro"/>
</dbReference>
<dbReference type="EMBL" id="CAJPIZ010022126">
    <property type="protein sequence ID" value="CAG2117861.1"/>
    <property type="molecule type" value="Genomic_DNA"/>
</dbReference>
<evidence type="ECO:0000259" key="2">
    <source>
        <dbReference type="Pfam" id="PF02931"/>
    </source>
</evidence>
<evidence type="ECO:0000313" key="3">
    <source>
        <dbReference type="EMBL" id="CAD7639485.1"/>
    </source>
</evidence>
<keyword evidence="1" id="KW-0732">Signal</keyword>
<organism evidence="3">
    <name type="scientific">Medioppia subpectinata</name>
    <dbReference type="NCBI Taxonomy" id="1979941"/>
    <lineage>
        <taxon>Eukaryota</taxon>
        <taxon>Metazoa</taxon>
        <taxon>Ecdysozoa</taxon>
        <taxon>Arthropoda</taxon>
        <taxon>Chelicerata</taxon>
        <taxon>Arachnida</taxon>
        <taxon>Acari</taxon>
        <taxon>Acariformes</taxon>
        <taxon>Sarcoptiformes</taxon>
        <taxon>Oribatida</taxon>
        <taxon>Brachypylina</taxon>
        <taxon>Oppioidea</taxon>
        <taxon>Oppiidae</taxon>
        <taxon>Medioppia</taxon>
    </lineage>
</organism>
<accession>A0A7R9LFH2</accession>
<dbReference type="Proteomes" id="UP000759131">
    <property type="component" value="Unassembled WGS sequence"/>
</dbReference>
<dbReference type="PANTHER" id="PTHR18945">
    <property type="entry name" value="NEUROTRANSMITTER GATED ION CHANNEL"/>
    <property type="match status" value="1"/>
</dbReference>
<feature type="domain" description="Neurotransmitter-gated ion-channel ligand-binding" evidence="2">
    <location>
        <begin position="31"/>
        <end position="198"/>
    </location>
</feature>
<dbReference type="EMBL" id="OC876701">
    <property type="protein sequence ID" value="CAD7639485.1"/>
    <property type="molecule type" value="Genomic_DNA"/>
</dbReference>
<proteinExistence type="predicted"/>
<feature type="signal peptide" evidence="1">
    <location>
        <begin position="1"/>
        <end position="20"/>
    </location>
</feature>
<dbReference type="SUPFAM" id="SSF63712">
    <property type="entry name" value="Nicotinic receptor ligand binding domain-like"/>
    <property type="match status" value="2"/>
</dbReference>
<feature type="chain" id="PRO_5036211189" description="Neurotransmitter-gated ion-channel ligand-binding domain-containing protein" evidence="1">
    <location>
        <begin position="21"/>
        <end position="341"/>
    </location>
</feature>
<dbReference type="OrthoDB" id="8175758at2759"/>
<feature type="non-terminal residue" evidence="3">
    <location>
        <position position="341"/>
    </location>
</feature>
<dbReference type="GO" id="GO:0016020">
    <property type="term" value="C:membrane"/>
    <property type="evidence" value="ECO:0007669"/>
    <property type="project" value="InterPro"/>
</dbReference>
<dbReference type="InterPro" id="IPR006202">
    <property type="entry name" value="Neur_chan_lig-bd"/>
</dbReference>
<dbReference type="AlphaFoldDB" id="A0A7R9LFH2"/>
<dbReference type="InterPro" id="IPR036734">
    <property type="entry name" value="Neur_chan_lig-bd_sf"/>
</dbReference>
<name>A0A7R9LFH2_9ACAR</name>
<evidence type="ECO:0000313" key="4">
    <source>
        <dbReference type="Proteomes" id="UP000759131"/>
    </source>
</evidence>
<reference evidence="3" key="1">
    <citation type="submission" date="2020-11" db="EMBL/GenBank/DDBJ databases">
        <authorList>
            <person name="Tran Van P."/>
        </authorList>
    </citation>
    <scope>NUCLEOTIDE SEQUENCE</scope>
</reference>
<protein>
    <recommendedName>
        <fullName evidence="2">Neurotransmitter-gated ion-channel ligand-binding domain-containing protein</fullName>
    </recommendedName>
</protein>
<sequence length="341" mass="39044">MKSTVILLLILTFGSKQIYSDNPKVAAMKMFKALTNPDVYDKDISPQLGENAPVTVNVTMYVIEYEHNPLARRWNDRRLSSLSADVIGSQSLADRLWIPDTFFSNAIDVKVMSYPTDNVFVAIYPDGGVHHSQRIQLTLRCKGPPPQTHKNTKTTDICLIDIESYGHNMTDIEYDWGNRPNSVDLGHKFLLAGIKSKTDRIQLSTGKYSKLMAEFEFVCRDCSPKQSLDAMLHESMHFDDPTSIAMNNFKYITNPKLYDKDLRPNLKDNNTVKIGLTKELFVNFYFRQTWTDPRLQYNDQMTNGVKVVGGLAIIKRIWTPDTFFPNSHLVELFRFPAPNIF</sequence>
<keyword evidence="4" id="KW-1185">Reference proteome</keyword>
<evidence type="ECO:0000256" key="1">
    <source>
        <dbReference type="SAM" id="SignalP"/>
    </source>
</evidence>
<dbReference type="InterPro" id="IPR006201">
    <property type="entry name" value="Neur_channel"/>
</dbReference>
<gene>
    <name evidence="3" type="ORF">OSB1V03_LOCUS17814</name>
</gene>